<protein>
    <submittedName>
        <fullName evidence="1">Uncharacterized protein</fullName>
    </submittedName>
</protein>
<evidence type="ECO:0000313" key="1">
    <source>
        <dbReference type="EMBL" id="KAJ2806171.1"/>
    </source>
</evidence>
<comment type="caution">
    <text evidence="1">The sequence shown here is derived from an EMBL/GenBank/DDBJ whole genome shotgun (WGS) entry which is preliminary data.</text>
</comment>
<sequence>MARVGNWGLDIGQMVEYTRRDRVLALRLIKHWICNAVLRRRMAKMLFRGKKAELEAVTQYPSGRTLVATANACVGRRLMSSGRNPLDAGDGSEASGVKVEDVQSDNRIHFANSLANMINNLGSSVIGRAVPVTNGNAASAYGRLNRILTENNVRRELYLRKRYEKPKYRRQRLRRESHARLFKEEVRRKVHLVMNMRNWGM</sequence>
<organism evidence="1 2">
    <name type="scientific">Coemansia furcata</name>
    <dbReference type="NCBI Taxonomy" id="417177"/>
    <lineage>
        <taxon>Eukaryota</taxon>
        <taxon>Fungi</taxon>
        <taxon>Fungi incertae sedis</taxon>
        <taxon>Zoopagomycota</taxon>
        <taxon>Kickxellomycotina</taxon>
        <taxon>Kickxellomycetes</taxon>
        <taxon>Kickxellales</taxon>
        <taxon>Kickxellaceae</taxon>
        <taxon>Coemansia</taxon>
    </lineage>
</organism>
<reference evidence="1" key="1">
    <citation type="submission" date="2022-07" db="EMBL/GenBank/DDBJ databases">
        <title>Phylogenomic reconstructions and comparative analyses of Kickxellomycotina fungi.</title>
        <authorList>
            <person name="Reynolds N.K."/>
            <person name="Stajich J.E."/>
            <person name="Barry K."/>
            <person name="Grigoriev I.V."/>
            <person name="Crous P."/>
            <person name="Smith M.E."/>
        </authorList>
    </citation>
    <scope>NUCLEOTIDE SEQUENCE</scope>
    <source>
        <strain evidence="1">CBS 102833</strain>
    </source>
</reference>
<dbReference type="EMBL" id="JANBUP010001374">
    <property type="protein sequence ID" value="KAJ2806171.1"/>
    <property type="molecule type" value="Genomic_DNA"/>
</dbReference>
<accession>A0ACC1LEK1</accession>
<evidence type="ECO:0000313" key="2">
    <source>
        <dbReference type="Proteomes" id="UP001140096"/>
    </source>
</evidence>
<dbReference type="Proteomes" id="UP001140096">
    <property type="component" value="Unassembled WGS sequence"/>
</dbReference>
<keyword evidence="2" id="KW-1185">Reference proteome</keyword>
<proteinExistence type="predicted"/>
<name>A0ACC1LEK1_9FUNG</name>
<gene>
    <name evidence="1" type="ORF">H4S07_003865</name>
</gene>